<dbReference type="KEGG" id="cber:B5D82_10535"/>
<evidence type="ECO:0000313" key="3">
    <source>
        <dbReference type="Proteomes" id="UP000202259"/>
    </source>
</evidence>
<keyword evidence="3" id="KW-1185">Reference proteome</keyword>
<dbReference type="OrthoDB" id="6396690at2"/>
<evidence type="ECO:0000313" key="2">
    <source>
        <dbReference type="EMBL" id="ASP48158.1"/>
    </source>
</evidence>
<dbReference type="EMBL" id="CP020465">
    <property type="protein sequence ID" value="ASP48158.1"/>
    <property type="molecule type" value="Genomic_DNA"/>
</dbReference>
<accession>A0A222G8C9</accession>
<dbReference type="SUPFAM" id="SSF48431">
    <property type="entry name" value="Lipovitellin-phosvitin complex, superhelical domain"/>
    <property type="match status" value="1"/>
</dbReference>
<dbReference type="AlphaFoldDB" id="A0A222G8C9"/>
<feature type="region of interest" description="Disordered" evidence="1">
    <location>
        <begin position="50"/>
        <end position="70"/>
    </location>
</feature>
<evidence type="ECO:0000256" key="1">
    <source>
        <dbReference type="SAM" id="MobiDB-lite"/>
    </source>
</evidence>
<dbReference type="RefSeq" id="WP_081151383.1">
    <property type="nucleotide sequence ID" value="NZ_CP020465.1"/>
</dbReference>
<reference evidence="2 3" key="1">
    <citation type="submission" date="2017-08" db="EMBL/GenBank/DDBJ databases">
        <title>Complete genome of Colwellia sp. NB097-1, a psychrophile bacterium ioslated from Bering Sea.</title>
        <authorList>
            <person name="Chen X."/>
        </authorList>
    </citation>
    <scope>NUCLEOTIDE SEQUENCE [LARGE SCALE GENOMIC DNA]</scope>
    <source>
        <strain evidence="2 3">NB097-1</strain>
    </source>
</reference>
<sequence>MKYYAIATILIVFIAYSIWYDEGNFQNETSSNTAEIVDVPDQKTNLAHSSKAKLQKVDNSQKPKSNSLKKHESTFLNAETAMQGLTTLLENASNGSVVDIKFEKSLITYLRNTDDRDIYNYILNKLNNAELSTPLGDSLVEYTISLLAAINTSSASKLMLDVVNTKNWQGSEAVYLVKKAISRFNRSGDFTELVQQAYAESSDTSPYLNELATSIAKNARGEQVQYLFDYIDSKESAKNIAARNALNTIQTESLVPNITQHLSSDSTEKVNVALSSLANMGQYEAASALITWSAAQSLEAKSTVASLFEVALRRSPSTKRAIKKEVLPIQFANNEIKGLILSYVTDKNIEED</sequence>
<gene>
    <name evidence="2" type="ORF">B5D82_10535</name>
</gene>
<evidence type="ECO:0008006" key="4">
    <source>
        <dbReference type="Google" id="ProtNLM"/>
    </source>
</evidence>
<proteinExistence type="predicted"/>
<organism evidence="2 3">
    <name type="scientific">Cognaticolwellia beringensis</name>
    <dbReference type="NCBI Taxonomy" id="1967665"/>
    <lineage>
        <taxon>Bacteria</taxon>
        <taxon>Pseudomonadati</taxon>
        <taxon>Pseudomonadota</taxon>
        <taxon>Gammaproteobacteria</taxon>
        <taxon>Alteromonadales</taxon>
        <taxon>Colwelliaceae</taxon>
        <taxon>Cognaticolwellia</taxon>
    </lineage>
</organism>
<name>A0A222G8C9_9GAMM</name>
<dbReference type="Proteomes" id="UP000202259">
    <property type="component" value="Chromosome"/>
</dbReference>
<dbReference type="InterPro" id="IPR011030">
    <property type="entry name" value="Lipovitellin_superhlx_dom"/>
</dbReference>
<protein>
    <recommendedName>
        <fullName evidence="4">HEAT repeat domain-containing protein</fullName>
    </recommendedName>
</protein>